<comment type="subcellular location">
    <subcellularLocation>
        <location evidence="1">Nucleus</location>
    </subcellularLocation>
</comment>
<feature type="compositionally biased region" description="Polar residues" evidence="3">
    <location>
        <begin position="433"/>
        <end position="448"/>
    </location>
</feature>
<organism evidence="6 7">
    <name type="scientific">Stylosanthes scabra</name>
    <dbReference type="NCBI Taxonomy" id="79078"/>
    <lineage>
        <taxon>Eukaryota</taxon>
        <taxon>Viridiplantae</taxon>
        <taxon>Streptophyta</taxon>
        <taxon>Embryophyta</taxon>
        <taxon>Tracheophyta</taxon>
        <taxon>Spermatophyta</taxon>
        <taxon>Magnoliopsida</taxon>
        <taxon>eudicotyledons</taxon>
        <taxon>Gunneridae</taxon>
        <taxon>Pentapetalae</taxon>
        <taxon>rosids</taxon>
        <taxon>fabids</taxon>
        <taxon>Fabales</taxon>
        <taxon>Fabaceae</taxon>
        <taxon>Papilionoideae</taxon>
        <taxon>50 kb inversion clade</taxon>
        <taxon>dalbergioids sensu lato</taxon>
        <taxon>Dalbergieae</taxon>
        <taxon>Pterocarpus clade</taxon>
        <taxon>Stylosanthes</taxon>
    </lineage>
</organism>
<feature type="region of interest" description="Disordered" evidence="3">
    <location>
        <begin position="331"/>
        <end position="351"/>
    </location>
</feature>
<gene>
    <name evidence="6" type="ORF">PIB30_011022</name>
</gene>
<feature type="domain" description="Myb-like" evidence="4">
    <location>
        <begin position="470"/>
        <end position="525"/>
    </location>
</feature>
<dbReference type="PROSITE" id="PS50090">
    <property type="entry name" value="MYB_LIKE"/>
    <property type="match status" value="1"/>
</dbReference>
<feature type="compositionally biased region" description="Basic and acidic residues" evidence="3">
    <location>
        <begin position="340"/>
        <end position="351"/>
    </location>
</feature>
<evidence type="ECO:0000256" key="2">
    <source>
        <dbReference type="ARBA" id="ARBA00023242"/>
    </source>
</evidence>
<feature type="compositionally biased region" description="Basic and acidic residues" evidence="3">
    <location>
        <begin position="244"/>
        <end position="268"/>
    </location>
</feature>
<evidence type="ECO:0000256" key="1">
    <source>
        <dbReference type="ARBA" id="ARBA00004123"/>
    </source>
</evidence>
<dbReference type="InterPro" id="IPR001005">
    <property type="entry name" value="SANT/Myb"/>
</dbReference>
<dbReference type="Pfam" id="PF00249">
    <property type="entry name" value="Myb_DNA-binding"/>
    <property type="match status" value="1"/>
</dbReference>
<evidence type="ECO:0000259" key="5">
    <source>
        <dbReference type="PROSITE" id="PS51294"/>
    </source>
</evidence>
<dbReference type="PANTHER" id="PTHR46993">
    <property type="entry name" value="MYB TRANSCRIPTION FACTOR"/>
    <property type="match status" value="1"/>
</dbReference>
<evidence type="ECO:0000256" key="3">
    <source>
        <dbReference type="SAM" id="MobiDB-lite"/>
    </source>
</evidence>
<feature type="compositionally biased region" description="Basic and acidic residues" evidence="3">
    <location>
        <begin position="449"/>
        <end position="460"/>
    </location>
</feature>
<evidence type="ECO:0000313" key="6">
    <source>
        <dbReference type="EMBL" id="MED6180505.1"/>
    </source>
</evidence>
<reference evidence="6 7" key="1">
    <citation type="journal article" date="2023" name="Plants (Basel)">
        <title>Bridging the Gap: Combining Genomics and Transcriptomics Approaches to Understand Stylosanthes scabra, an Orphan Legume from the Brazilian Caatinga.</title>
        <authorList>
            <person name="Ferreira-Neto J.R.C."/>
            <person name="da Silva M.D."/>
            <person name="Binneck E."/>
            <person name="de Melo N.F."/>
            <person name="da Silva R.H."/>
            <person name="de Melo A.L.T.M."/>
            <person name="Pandolfi V."/>
            <person name="Bustamante F.O."/>
            <person name="Brasileiro-Vidal A.C."/>
            <person name="Benko-Iseppon A.M."/>
        </authorList>
    </citation>
    <scope>NUCLEOTIDE SEQUENCE [LARGE SCALE GENOMIC DNA]</scope>
    <source>
        <tissue evidence="6">Leaves</tissue>
    </source>
</reference>
<keyword evidence="7" id="KW-1185">Reference proteome</keyword>
<accession>A0ABU6W5R5</accession>
<feature type="region of interest" description="Disordered" evidence="3">
    <location>
        <begin position="229"/>
        <end position="314"/>
    </location>
</feature>
<feature type="compositionally biased region" description="Basic and acidic residues" evidence="3">
    <location>
        <begin position="277"/>
        <end position="291"/>
    </location>
</feature>
<protein>
    <submittedName>
        <fullName evidence="6">Uncharacterized protein</fullName>
    </submittedName>
</protein>
<evidence type="ECO:0000313" key="7">
    <source>
        <dbReference type="Proteomes" id="UP001341840"/>
    </source>
</evidence>
<dbReference type="SMART" id="SM00717">
    <property type="entry name" value="SANT"/>
    <property type="match status" value="1"/>
</dbReference>
<dbReference type="PROSITE" id="PS51294">
    <property type="entry name" value="HTH_MYB"/>
    <property type="match status" value="1"/>
</dbReference>
<dbReference type="PANTHER" id="PTHR46993:SF6">
    <property type="entry name" value="MYB TRANSCRIPTION FACTOR"/>
    <property type="match status" value="1"/>
</dbReference>
<name>A0ABU6W5R5_9FABA</name>
<dbReference type="InterPro" id="IPR009057">
    <property type="entry name" value="Homeodomain-like_sf"/>
</dbReference>
<proteinExistence type="predicted"/>
<dbReference type="Gene3D" id="1.10.246.220">
    <property type="match status" value="1"/>
</dbReference>
<feature type="compositionally biased region" description="Polar residues" evidence="3">
    <location>
        <begin position="408"/>
        <end position="422"/>
    </location>
</feature>
<dbReference type="SUPFAM" id="SSF46689">
    <property type="entry name" value="Homeodomain-like"/>
    <property type="match status" value="1"/>
</dbReference>
<dbReference type="EMBL" id="JASCZI010181269">
    <property type="protein sequence ID" value="MED6180505.1"/>
    <property type="molecule type" value="Genomic_DNA"/>
</dbReference>
<feature type="domain" description="HTH myb-type" evidence="5">
    <location>
        <begin position="472"/>
        <end position="526"/>
    </location>
</feature>
<evidence type="ECO:0000259" key="4">
    <source>
        <dbReference type="PROSITE" id="PS50090"/>
    </source>
</evidence>
<sequence length="526" mass="59272">MVESIQTMDPDISRWFAEFQLRSSAPDSVVSKVLKSLNLSKVDHKLKKTLLLRILRSEINNASITETALELLEQLEAIDPNDAVPVLDFLRKAYCAVAVECTVKFLSATSDGIASTEYQSAVARIWRGRVVELERRKSKLFSDEIVQWRNDIEAAILDTRVFERLAKLNTRHDAFSAVRFYLQKVGETMGPCFLESLAEMKWKDKTENHKEKGLATRVLDPVPQAVAEGSWKDACRNSSGAGQMRDHGDNEKENENHNENVNDNDGAHCNEGVEMNGGHEGKEHMEERAKGSVDGTQEPAKGEKASEKGNPQLRRKLPAFLRCHKGVKISSAEELGTENPRSKNGNEKSAEDISDAIGSKLAQKGTNQEPPMESKSGDVDVPNSNTCGVNVLCQPNDAEKKSVHYSRVQVQHPNFRKQNSTAHGRPNLREQNRTALESPNLREQNITAHNDERDNSKDDLPQDDLPSGVQLRRKKRKWSSLEEETLRTAVKTYGVGNWTTIQSFYKNVFENRRAVDLKDKWRNMTR</sequence>
<dbReference type="Proteomes" id="UP001341840">
    <property type="component" value="Unassembled WGS sequence"/>
</dbReference>
<feature type="region of interest" description="Disordered" evidence="3">
    <location>
        <begin position="402"/>
        <end position="477"/>
    </location>
</feature>
<keyword evidence="2" id="KW-0539">Nucleus</keyword>
<comment type="caution">
    <text evidence="6">The sequence shown here is derived from an EMBL/GenBank/DDBJ whole genome shotgun (WGS) entry which is preliminary data.</text>
</comment>
<dbReference type="InterPro" id="IPR017930">
    <property type="entry name" value="Myb_dom"/>
</dbReference>
<feature type="region of interest" description="Disordered" evidence="3">
    <location>
        <begin position="363"/>
        <end position="383"/>
    </location>
</feature>
<dbReference type="CDD" id="cd11660">
    <property type="entry name" value="SANT_TRF"/>
    <property type="match status" value="1"/>
</dbReference>